<reference evidence="2 3" key="1">
    <citation type="journal article" date="2023" name="G3 (Bethesda)">
        <title>A haplotype-resolved chromosome-scale genome for Quercus rubra L. provides insights into the genetics of adaptive traits for red oak species.</title>
        <authorList>
            <person name="Kapoor B."/>
            <person name="Jenkins J."/>
            <person name="Schmutz J."/>
            <person name="Zhebentyayeva T."/>
            <person name="Kuelheim C."/>
            <person name="Coggeshall M."/>
            <person name="Heim C."/>
            <person name="Lasky J.R."/>
            <person name="Leites L."/>
            <person name="Islam-Faridi N."/>
            <person name="Romero-Severson J."/>
            <person name="DeLeo V.L."/>
            <person name="Lucas S.M."/>
            <person name="Lazic D."/>
            <person name="Gailing O."/>
            <person name="Carlson J."/>
            <person name="Staton M."/>
        </authorList>
    </citation>
    <scope>NUCLEOTIDE SEQUENCE [LARGE SCALE GENOMIC DNA]</scope>
    <source>
        <strain evidence="2">Pseudo-F2</strain>
    </source>
</reference>
<comment type="caution">
    <text evidence="2">The sequence shown here is derived from an EMBL/GenBank/DDBJ whole genome shotgun (WGS) entry which is preliminary data.</text>
</comment>
<protein>
    <submittedName>
        <fullName evidence="2">Uncharacterized protein</fullName>
    </submittedName>
</protein>
<accession>A0AAN7FAB4</accession>
<organism evidence="2 3">
    <name type="scientific">Quercus rubra</name>
    <name type="common">Northern red oak</name>
    <name type="synonym">Quercus borealis</name>
    <dbReference type="NCBI Taxonomy" id="3512"/>
    <lineage>
        <taxon>Eukaryota</taxon>
        <taxon>Viridiplantae</taxon>
        <taxon>Streptophyta</taxon>
        <taxon>Embryophyta</taxon>
        <taxon>Tracheophyta</taxon>
        <taxon>Spermatophyta</taxon>
        <taxon>Magnoliopsida</taxon>
        <taxon>eudicotyledons</taxon>
        <taxon>Gunneridae</taxon>
        <taxon>Pentapetalae</taxon>
        <taxon>rosids</taxon>
        <taxon>fabids</taxon>
        <taxon>Fagales</taxon>
        <taxon>Fagaceae</taxon>
        <taxon>Quercus</taxon>
    </lineage>
</organism>
<dbReference type="EMBL" id="JAXUIC010000006">
    <property type="protein sequence ID" value="KAK4586621.1"/>
    <property type="molecule type" value="Genomic_DNA"/>
</dbReference>
<name>A0AAN7FAB4_QUERU</name>
<dbReference type="PANTHER" id="PTHR36751:SF1">
    <property type="entry name" value="F3E22.8 PROTEIN"/>
    <property type="match status" value="1"/>
</dbReference>
<gene>
    <name evidence="1" type="ORF">RGQ29_023677</name>
    <name evidence="2" type="ORF">RGQ29_023683</name>
</gene>
<dbReference type="EMBL" id="JAXUIC010000006">
    <property type="protein sequence ID" value="KAK4586613.1"/>
    <property type="molecule type" value="Genomic_DNA"/>
</dbReference>
<dbReference type="Proteomes" id="UP001324115">
    <property type="component" value="Unassembled WGS sequence"/>
</dbReference>
<evidence type="ECO:0000313" key="2">
    <source>
        <dbReference type="EMBL" id="KAK4586621.1"/>
    </source>
</evidence>
<evidence type="ECO:0000313" key="3">
    <source>
        <dbReference type="Proteomes" id="UP001324115"/>
    </source>
</evidence>
<evidence type="ECO:0000313" key="1">
    <source>
        <dbReference type="EMBL" id="KAK4586613.1"/>
    </source>
</evidence>
<proteinExistence type="predicted"/>
<sequence>MDISLIADTVNVATSQGLGFAKSLLRSHSLTSATNNQLSISAVLFAVNALAPPAVKSNYTKTARRAVLRKRRRTRRRSFAGDDDDSSEDGEYEGFFGGDGGDFPFGGGGGGGDGKGWNFGGFGGHNWNEESSSSSSDPTLNFVYEVICWIALSNCVHFAFKKLVRIVAGGIGDAEREKVPMRLTSICS</sequence>
<dbReference type="AlphaFoldDB" id="A0AAN7FAB4"/>
<keyword evidence="3" id="KW-1185">Reference proteome</keyword>
<dbReference type="PANTHER" id="PTHR36751">
    <property type="entry name" value="F3E22.8 PROTEIN"/>
    <property type="match status" value="1"/>
</dbReference>